<organism evidence="5">
    <name type="scientific">freshwater metagenome</name>
    <dbReference type="NCBI Taxonomy" id="449393"/>
    <lineage>
        <taxon>unclassified sequences</taxon>
        <taxon>metagenomes</taxon>
        <taxon>ecological metagenomes</taxon>
    </lineage>
</organism>
<dbReference type="GO" id="GO:0016757">
    <property type="term" value="F:glycosyltransferase activity"/>
    <property type="evidence" value="ECO:0007669"/>
    <property type="project" value="UniProtKB-KW"/>
</dbReference>
<evidence type="ECO:0000256" key="1">
    <source>
        <dbReference type="ARBA" id="ARBA00022676"/>
    </source>
</evidence>
<sequence length="385" mass="42251">MRICLAYDCLYPWTVGGAERWYRNLAQRLAADGHEVTYLTRLQWDPADPPQIEGVRVLAVSRADKLYGADGGRRAGPPLRFGWGMLRHLLRHGRDYDVVHTCSFPYFSVLAAALARPLGRYRLVVDWFEVWSAAYWRDYLGLVGGRIGHAVQRRCVRVRQHAFCFSRLHEERLLAEGLRGAHEMLAGLATVAEHPEPEAAQPLVLVAGRQIPEKRVPDAVAAIARVRERGLDVRGLILGDGPEHGRVLASIADHGLDGIIEAPGFVDAARVEEAMRSALCLLHPSSREGYGLVVVESASWGTPVILAAGADNAAVELLQPGINGYVAASSDPHDLAAAIVAVHDAGPELRRRTWSWAQENADRLSARQSLERVAASYASKPSARR</sequence>
<dbReference type="Pfam" id="PF00534">
    <property type="entry name" value="Glycos_transf_1"/>
    <property type="match status" value="1"/>
</dbReference>
<dbReference type="AlphaFoldDB" id="A0A6J7D589"/>
<reference evidence="5" key="1">
    <citation type="submission" date="2020-05" db="EMBL/GenBank/DDBJ databases">
        <authorList>
            <person name="Chiriac C."/>
            <person name="Salcher M."/>
            <person name="Ghai R."/>
            <person name="Kavagutti S V."/>
        </authorList>
    </citation>
    <scope>NUCLEOTIDE SEQUENCE</scope>
</reference>
<proteinExistence type="predicted"/>
<evidence type="ECO:0000313" key="5">
    <source>
        <dbReference type="EMBL" id="CAB4865997.1"/>
    </source>
</evidence>
<evidence type="ECO:0000259" key="4">
    <source>
        <dbReference type="Pfam" id="PF13579"/>
    </source>
</evidence>
<dbReference type="InterPro" id="IPR001296">
    <property type="entry name" value="Glyco_trans_1"/>
</dbReference>
<evidence type="ECO:0000259" key="3">
    <source>
        <dbReference type="Pfam" id="PF00534"/>
    </source>
</evidence>
<accession>A0A6J7D589</accession>
<protein>
    <submittedName>
        <fullName evidence="5">Unannotated protein</fullName>
    </submittedName>
</protein>
<evidence type="ECO:0000256" key="2">
    <source>
        <dbReference type="ARBA" id="ARBA00022679"/>
    </source>
</evidence>
<keyword evidence="1" id="KW-0328">Glycosyltransferase</keyword>
<dbReference type="EMBL" id="CAFBLQ010000037">
    <property type="protein sequence ID" value="CAB4865997.1"/>
    <property type="molecule type" value="Genomic_DNA"/>
</dbReference>
<feature type="domain" description="Glycosyltransferase subfamily 4-like N-terminal" evidence="4">
    <location>
        <begin position="16"/>
        <end position="181"/>
    </location>
</feature>
<dbReference type="InterPro" id="IPR028098">
    <property type="entry name" value="Glyco_trans_4-like_N"/>
</dbReference>
<name>A0A6J7D589_9ZZZZ</name>
<dbReference type="PANTHER" id="PTHR12526:SF510">
    <property type="entry name" value="D-INOSITOL 3-PHOSPHATE GLYCOSYLTRANSFERASE"/>
    <property type="match status" value="1"/>
</dbReference>
<dbReference type="PANTHER" id="PTHR12526">
    <property type="entry name" value="GLYCOSYLTRANSFERASE"/>
    <property type="match status" value="1"/>
</dbReference>
<dbReference type="Gene3D" id="3.40.50.2000">
    <property type="entry name" value="Glycogen Phosphorylase B"/>
    <property type="match status" value="2"/>
</dbReference>
<dbReference type="CDD" id="cd03801">
    <property type="entry name" value="GT4_PimA-like"/>
    <property type="match status" value="1"/>
</dbReference>
<dbReference type="Pfam" id="PF13579">
    <property type="entry name" value="Glyco_trans_4_4"/>
    <property type="match status" value="1"/>
</dbReference>
<gene>
    <name evidence="5" type="ORF">UFOPK3423_00490</name>
</gene>
<feature type="domain" description="Glycosyl transferase family 1" evidence="3">
    <location>
        <begin position="200"/>
        <end position="351"/>
    </location>
</feature>
<keyword evidence="2" id="KW-0808">Transferase</keyword>
<dbReference type="SUPFAM" id="SSF53756">
    <property type="entry name" value="UDP-Glycosyltransferase/glycogen phosphorylase"/>
    <property type="match status" value="1"/>
</dbReference>